<dbReference type="InterPro" id="IPR053521">
    <property type="entry name" value="McjB-like"/>
</dbReference>
<keyword evidence="3" id="KW-1185">Reference proteome</keyword>
<dbReference type="NCBIfam" id="NF033537">
    <property type="entry name" value="lasso_biosyn_B2"/>
    <property type="match status" value="1"/>
</dbReference>
<protein>
    <submittedName>
        <fullName evidence="2">Lasso peptide biosynthesis B2 protein</fullName>
    </submittedName>
</protein>
<evidence type="ECO:0000259" key="1">
    <source>
        <dbReference type="Pfam" id="PF13471"/>
    </source>
</evidence>
<accession>A0ABX0ZKB3</accession>
<organism evidence="2 3">
    <name type="scientific">Actinacidiphila epipremni</name>
    <dbReference type="NCBI Taxonomy" id="2053013"/>
    <lineage>
        <taxon>Bacteria</taxon>
        <taxon>Bacillati</taxon>
        <taxon>Actinomycetota</taxon>
        <taxon>Actinomycetes</taxon>
        <taxon>Kitasatosporales</taxon>
        <taxon>Streptomycetaceae</taxon>
        <taxon>Actinacidiphila</taxon>
    </lineage>
</organism>
<sequence>MDRGFGTAPAWLGAVDYGHVVVLVDYRTGNVQCLLPPAARLWCQAARTGRTDRLPPALADRLFGLGLLTPVSEPAPWPAPVAGNPAAASWGGAEHPAGTGRIPGPISISAAAALAAVFLLKRAGARTTVMRRLTTAMRTAVPRCEVRATTAQAHEAVLAVRRAAWYSPGRTACLEESVAAVFLLATSRLAVTWCHGVAPDPVRLHAWVQTDDGYPVAEPRSTLDYTPLLTIGAGHQQHP</sequence>
<dbReference type="InterPro" id="IPR032708">
    <property type="entry name" value="McjB_C"/>
</dbReference>
<reference evidence="2 3" key="1">
    <citation type="submission" date="2020-03" db="EMBL/GenBank/DDBJ databases">
        <title>WGS of actinomycetes isolated from Thailand.</title>
        <authorList>
            <person name="Thawai C."/>
        </authorList>
    </citation>
    <scope>NUCLEOTIDE SEQUENCE [LARGE SCALE GENOMIC DNA]</scope>
    <source>
        <strain evidence="2 3">PRB2-1</strain>
    </source>
</reference>
<proteinExistence type="predicted"/>
<comment type="caution">
    <text evidence="2">The sequence shown here is derived from an EMBL/GenBank/DDBJ whole genome shotgun (WGS) entry which is preliminary data.</text>
</comment>
<gene>
    <name evidence="2" type="ORF">HCN08_07070</name>
</gene>
<dbReference type="Pfam" id="PF13471">
    <property type="entry name" value="Transglut_core3"/>
    <property type="match status" value="1"/>
</dbReference>
<name>A0ABX0ZKB3_9ACTN</name>
<evidence type="ECO:0000313" key="2">
    <source>
        <dbReference type="EMBL" id="NJP43166.1"/>
    </source>
</evidence>
<dbReference type="Proteomes" id="UP000734511">
    <property type="component" value="Unassembled WGS sequence"/>
</dbReference>
<evidence type="ECO:0000313" key="3">
    <source>
        <dbReference type="Proteomes" id="UP000734511"/>
    </source>
</evidence>
<feature type="domain" description="Microcin J25-processing protein McjB C-terminal" evidence="1">
    <location>
        <begin position="126"/>
        <end position="230"/>
    </location>
</feature>
<dbReference type="EMBL" id="JAATEJ010000003">
    <property type="protein sequence ID" value="NJP43166.1"/>
    <property type="molecule type" value="Genomic_DNA"/>
</dbReference>
<dbReference type="RefSeq" id="WP_167981997.1">
    <property type="nucleotide sequence ID" value="NZ_JAATEJ010000003.1"/>
</dbReference>